<keyword evidence="3" id="KW-1185">Reference proteome</keyword>
<protein>
    <submittedName>
        <fullName evidence="2">Uncharacterized protein</fullName>
    </submittedName>
</protein>
<dbReference type="EMBL" id="BAABUK010000013">
    <property type="protein sequence ID" value="GAA5812633.1"/>
    <property type="molecule type" value="Genomic_DNA"/>
</dbReference>
<keyword evidence="1" id="KW-0812">Transmembrane</keyword>
<evidence type="ECO:0000313" key="2">
    <source>
        <dbReference type="EMBL" id="GAA5812633.1"/>
    </source>
</evidence>
<evidence type="ECO:0000313" key="3">
    <source>
        <dbReference type="Proteomes" id="UP001473302"/>
    </source>
</evidence>
<feature type="transmembrane region" description="Helical" evidence="1">
    <location>
        <begin position="6"/>
        <end position="25"/>
    </location>
</feature>
<name>A0ABP9Z0J7_9FUNG</name>
<keyword evidence="1" id="KW-0472">Membrane</keyword>
<comment type="caution">
    <text evidence="2">The sequence shown here is derived from an EMBL/GenBank/DDBJ whole genome shotgun (WGS) entry which is preliminary data.</text>
</comment>
<reference evidence="2 3" key="1">
    <citation type="submission" date="2024-04" db="EMBL/GenBank/DDBJ databases">
        <title>genome sequences of Mucor flavus KT1a and Helicostylum pulchrum KT1b strains isolated from the surface of a dry-aged beef.</title>
        <authorList>
            <person name="Toyotome T."/>
            <person name="Hosono M."/>
            <person name="Torimaru M."/>
            <person name="Fukuda K."/>
            <person name="Mikami N."/>
        </authorList>
    </citation>
    <scope>NUCLEOTIDE SEQUENCE [LARGE SCALE GENOMIC DNA]</scope>
    <source>
        <strain evidence="2 3">KT1a</strain>
    </source>
</reference>
<proteinExistence type="predicted"/>
<evidence type="ECO:0000256" key="1">
    <source>
        <dbReference type="SAM" id="Phobius"/>
    </source>
</evidence>
<dbReference type="Proteomes" id="UP001473302">
    <property type="component" value="Unassembled WGS sequence"/>
</dbReference>
<gene>
    <name evidence="2" type="ORF">MFLAVUS_006090</name>
</gene>
<sequence>MQYVAYVEVIGILGRLILGILIDALKNTTVQLDQWFIVPTSDTNNTALTVVSNVYISIKRLVSRYGGEVPLSDSRDK</sequence>
<accession>A0ABP9Z0J7</accession>
<organism evidence="2 3">
    <name type="scientific">Mucor flavus</name>
    <dbReference type="NCBI Taxonomy" id="439312"/>
    <lineage>
        <taxon>Eukaryota</taxon>
        <taxon>Fungi</taxon>
        <taxon>Fungi incertae sedis</taxon>
        <taxon>Mucoromycota</taxon>
        <taxon>Mucoromycotina</taxon>
        <taxon>Mucoromycetes</taxon>
        <taxon>Mucorales</taxon>
        <taxon>Mucorineae</taxon>
        <taxon>Mucoraceae</taxon>
        <taxon>Mucor</taxon>
    </lineage>
</organism>
<keyword evidence="1" id="KW-1133">Transmembrane helix</keyword>